<sequence length="208" mass="24079">MDNPDLKKQILVCHKNATRNSFRIHISFNPSLQIFSSSFSSLDRDSMRERSGSIPSTRAMLPICPSLTPSQVAAIRRSWKHINTKGLVTVLSRVFQRRQFTKCEEMCLSAMIANFMYRSDLYMCKPGITARRCYRYACDSIRGYPVVERYACPKLCYFVVSEIQKYSKFKGPLVDNNGWVDHYHEYCTTPAYEEFKAYGSTDLGHYLL</sequence>
<gene>
    <name evidence="1" type="primary">Necator_chrII.g5285</name>
    <name evidence="1" type="ORF">RB195_017492</name>
</gene>
<keyword evidence="2" id="KW-1185">Reference proteome</keyword>
<accession>A0ABR1C7Z6</accession>
<dbReference type="Proteomes" id="UP001303046">
    <property type="component" value="Unassembled WGS sequence"/>
</dbReference>
<reference evidence="1 2" key="1">
    <citation type="submission" date="2023-08" db="EMBL/GenBank/DDBJ databases">
        <title>A Necator americanus chromosomal reference genome.</title>
        <authorList>
            <person name="Ilik V."/>
            <person name="Petrzelkova K.J."/>
            <person name="Pardy F."/>
            <person name="Fuh T."/>
            <person name="Niatou-Singa F.S."/>
            <person name="Gouil Q."/>
            <person name="Baker L."/>
            <person name="Ritchie M.E."/>
            <person name="Jex A.R."/>
            <person name="Gazzola D."/>
            <person name="Li H."/>
            <person name="Toshio Fujiwara R."/>
            <person name="Zhan B."/>
            <person name="Aroian R.V."/>
            <person name="Pafco B."/>
            <person name="Schwarz E.M."/>
        </authorList>
    </citation>
    <scope>NUCLEOTIDE SEQUENCE [LARGE SCALE GENOMIC DNA]</scope>
    <source>
        <strain evidence="1 2">Aroian</strain>
        <tissue evidence="1">Whole animal</tissue>
    </source>
</reference>
<comment type="caution">
    <text evidence="1">The sequence shown here is derived from an EMBL/GenBank/DDBJ whole genome shotgun (WGS) entry which is preliminary data.</text>
</comment>
<name>A0ABR1C7Z6_NECAM</name>
<proteinExistence type="predicted"/>
<dbReference type="EMBL" id="JAVFWL010000002">
    <property type="protein sequence ID" value="KAK6733763.1"/>
    <property type="molecule type" value="Genomic_DNA"/>
</dbReference>
<evidence type="ECO:0000313" key="1">
    <source>
        <dbReference type="EMBL" id="KAK6733763.1"/>
    </source>
</evidence>
<protein>
    <recommendedName>
        <fullName evidence="3">Amiloride-sensitive sodium channel</fullName>
    </recommendedName>
</protein>
<organism evidence="1 2">
    <name type="scientific">Necator americanus</name>
    <name type="common">Human hookworm</name>
    <dbReference type="NCBI Taxonomy" id="51031"/>
    <lineage>
        <taxon>Eukaryota</taxon>
        <taxon>Metazoa</taxon>
        <taxon>Ecdysozoa</taxon>
        <taxon>Nematoda</taxon>
        <taxon>Chromadorea</taxon>
        <taxon>Rhabditida</taxon>
        <taxon>Rhabditina</taxon>
        <taxon>Rhabditomorpha</taxon>
        <taxon>Strongyloidea</taxon>
        <taxon>Ancylostomatidae</taxon>
        <taxon>Bunostominae</taxon>
        <taxon>Necator</taxon>
    </lineage>
</organism>
<evidence type="ECO:0000313" key="2">
    <source>
        <dbReference type="Proteomes" id="UP001303046"/>
    </source>
</evidence>
<evidence type="ECO:0008006" key="3">
    <source>
        <dbReference type="Google" id="ProtNLM"/>
    </source>
</evidence>